<dbReference type="AlphaFoldDB" id="A0A395JN48"/>
<dbReference type="PANTHER" id="PTHR34406">
    <property type="entry name" value="PROTEIN YCEI"/>
    <property type="match status" value="1"/>
</dbReference>
<reference evidence="3 4" key="1">
    <citation type="submission" date="2018-06" db="EMBL/GenBank/DDBJ databases">
        <title>Genomic Encyclopedia of Type Strains, Phase IV (KMG-IV): sequencing the most valuable type-strain genomes for metagenomic binning, comparative biology and taxonomic classification.</title>
        <authorList>
            <person name="Goeker M."/>
        </authorList>
    </citation>
    <scope>NUCLEOTIDE SEQUENCE [LARGE SCALE GENOMIC DNA]</scope>
    <source>
        <strain evidence="3 4">DSM 24032</strain>
    </source>
</reference>
<protein>
    <submittedName>
        <fullName evidence="3">Polyisoprenoid-binding protein YceI</fullName>
    </submittedName>
</protein>
<accession>A0A395JN48</accession>
<feature type="signal peptide" evidence="1">
    <location>
        <begin position="1"/>
        <end position="28"/>
    </location>
</feature>
<dbReference type="Pfam" id="PF04264">
    <property type="entry name" value="YceI"/>
    <property type="match status" value="1"/>
</dbReference>
<dbReference type="FunCoup" id="A0A395JN48">
    <property type="interactions" value="110"/>
</dbReference>
<name>A0A395JN48_9GAMM</name>
<evidence type="ECO:0000313" key="4">
    <source>
        <dbReference type="Proteomes" id="UP000253083"/>
    </source>
</evidence>
<sequence length="212" mass="23233">MNILTTLRKKMILLAAAFMLLPVATVQANPLEGIPSGNYDLDRTHASVVWKVSHLGFSTYVGRFTNFDADLTLNTEKFSDSAVNVVIQVDSLDTDYPFPEKEDFNKKLSTDWFKSGEHPTITFASTKVSALQDSNQFTIDGELTLMGQTHAVTLNAVLNGATPNHPFMKVPLVGFSASTSIDRTVWGLSNYAPNIGADVVIEIEGEFVKSKD</sequence>
<dbReference type="InParanoid" id="A0A395JN48"/>
<organism evidence="3 4">
    <name type="scientific">Arenicella xantha</name>
    <dbReference type="NCBI Taxonomy" id="644221"/>
    <lineage>
        <taxon>Bacteria</taxon>
        <taxon>Pseudomonadati</taxon>
        <taxon>Pseudomonadota</taxon>
        <taxon>Gammaproteobacteria</taxon>
        <taxon>Arenicellales</taxon>
        <taxon>Arenicellaceae</taxon>
        <taxon>Arenicella</taxon>
    </lineage>
</organism>
<dbReference type="OrthoDB" id="9811006at2"/>
<evidence type="ECO:0000259" key="2">
    <source>
        <dbReference type="SMART" id="SM00867"/>
    </source>
</evidence>
<evidence type="ECO:0000313" key="3">
    <source>
        <dbReference type="EMBL" id="RBP52713.1"/>
    </source>
</evidence>
<dbReference type="InterPro" id="IPR036761">
    <property type="entry name" value="TTHA0802/YceI-like_sf"/>
</dbReference>
<dbReference type="SMART" id="SM00867">
    <property type="entry name" value="YceI"/>
    <property type="match status" value="1"/>
</dbReference>
<gene>
    <name evidence="3" type="ORF">DFR28_10195</name>
</gene>
<feature type="domain" description="Lipid/polyisoprenoid-binding YceI-like" evidence="2">
    <location>
        <begin position="38"/>
        <end position="208"/>
    </location>
</feature>
<feature type="chain" id="PRO_5017321842" evidence="1">
    <location>
        <begin position="29"/>
        <end position="212"/>
    </location>
</feature>
<dbReference type="SUPFAM" id="SSF101874">
    <property type="entry name" value="YceI-like"/>
    <property type="match status" value="1"/>
</dbReference>
<keyword evidence="4" id="KW-1185">Reference proteome</keyword>
<dbReference type="Gene3D" id="2.40.128.110">
    <property type="entry name" value="Lipid/polyisoprenoid-binding, YceI-like"/>
    <property type="match status" value="1"/>
</dbReference>
<dbReference type="EMBL" id="QNRT01000001">
    <property type="protein sequence ID" value="RBP52713.1"/>
    <property type="molecule type" value="Genomic_DNA"/>
</dbReference>
<dbReference type="InterPro" id="IPR007372">
    <property type="entry name" value="Lipid/polyisoprenoid-bd_YceI"/>
</dbReference>
<dbReference type="PANTHER" id="PTHR34406:SF1">
    <property type="entry name" value="PROTEIN YCEI"/>
    <property type="match status" value="1"/>
</dbReference>
<keyword evidence="1" id="KW-0732">Signal</keyword>
<comment type="caution">
    <text evidence="3">The sequence shown here is derived from an EMBL/GenBank/DDBJ whole genome shotgun (WGS) entry which is preliminary data.</text>
</comment>
<dbReference type="RefSeq" id="WP_113952340.1">
    <property type="nucleotide sequence ID" value="NZ_QNRT01000001.1"/>
</dbReference>
<evidence type="ECO:0000256" key="1">
    <source>
        <dbReference type="SAM" id="SignalP"/>
    </source>
</evidence>
<dbReference type="Proteomes" id="UP000253083">
    <property type="component" value="Unassembled WGS sequence"/>
</dbReference>
<proteinExistence type="predicted"/>